<reference evidence="1" key="1">
    <citation type="submission" date="2023-06" db="EMBL/GenBank/DDBJ databases">
        <title>Draft genome sequence of Nocardioides sp. SOB72.</title>
        <authorList>
            <person name="Zhang G."/>
        </authorList>
    </citation>
    <scope>NUCLEOTIDE SEQUENCE</scope>
    <source>
        <strain evidence="1">SOB72</strain>
    </source>
</reference>
<name>A0ABT8EXK6_9ACTN</name>
<evidence type="ECO:0008006" key="3">
    <source>
        <dbReference type="Google" id="ProtNLM"/>
    </source>
</evidence>
<dbReference type="EMBL" id="JAUHJR010000006">
    <property type="protein sequence ID" value="MDN4162606.1"/>
    <property type="molecule type" value="Genomic_DNA"/>
</dbReference>
<dbReference type="Proteomes" id="UP001168537">
    <property type="component" value="Unassembled WGS sequence"/>
</dbReference>
<organism evidence="1 2">
    <name type="scientific">Nocardioides abyssi</name>
    <dbReference type="NCBI Taxonomy" id="3058370"/>
    <lineage>
        <taxon>Bacteria</taxon>
        <taxon>Bacillati</taxon>
        <taxon>Actinomycetota</taxon>
        <taxon>Actinomycetes</taxon>
        <taxon>Propionibacteriales</taxon>
        <taxon>Nocardioidaceae</taxon>
        <taxon>Nocardioides</taxon>
    </lineage>
</organism>
<protein>
    <recommendedName>
        <fullName evidence="3">WXG100 family type VII secretion target</fullName>
    </recommendedName>
</protein>
<comment type="caution">
    <text evidence="1">The sequence shown here is derived from an EMBL/GenBank/DDBJ whole genome shotgun (WGS) entry which is preliminary data.</text>
</comment>
<keyword evidence="2" id="KW-1185">Reference proteome</keyword>
<evidence type="ECO:0000313" key="1">
    <source>
        <dbReference type="EMBL" id="MDN4162606.1"/>
    </source>
</evidence>
<proteinExistence type="predicted"/>
<evidence type="ECO:0000313" key="2">
    <source>
        <dbReference type="Proteomes" id="UP001168537"/>
    </source>
</evidence>
<gene>
    <name evidence="1" type="ORF">QWY29_14660</name>
</gene>
<accession>A0ABT8EXK6</accession>
<sequence length="240" mass="25685">MMLVDLHLHDPAPGRAELRHDATFEAWDASISALRDVVNTGIRALNQVGAGLPLLPEGSLEELLVLPLTGDYGAIRQNATACRQVADALATWSDNLALVATTVDRRWDGLAGTAFDLHLGAQAVSARALAGVVRSGWLLFDEVADFSERLGRQVESLLVELGKAIARLARRLLARVGGPAGWAAFGAELALRGLDAVTDIVDDVRRVVELVEAVLALQRDVADWADTQRDRLAAFAELAA</sequence>